<comment type="caution">
    <text evidence="1">The sequence shown here is derived from an EMBL/GenBank/DDBJ whole genome shotgun (WGS) entry which is preliminary data.</text>
</comment>
<reference evidence="1" key="1">
    <citation type="journal article" date="2015" name="Nature">
        <title>Complex archaea that bridge the gap between prokaryotes and eukaryotes.</title>
        <authorList>
            <person name="Spang A."/>
            <person name="Saw J.H."/>
            <person name="Jorgensen S.L."/>
            <person name="Zaremba-Niedzwiedzka K."/>
            <person name="Martijn J."/>
            <person name="Lind A.E."/>
            <person name="van Eijk R."/>
            <person name="Schleper C."/>
            <person name="Guy L."/>
            <person name="Ettema T.J."/>
        </authorList>
    </citation>
    <scope>NUCLEOTIDE SEQUENCE</scope>
</reference>
<gene>
    <name evidence="1" type="ORF">LCGC14_0664400</name>
</gene>
<proteinExistence type="predicted"/>
<sequence>MDKEVFEKKKSLLVRNGLGFANNLMDTFEALLKYDWYEKFVETINIDGKIIETESVDIKILFDKIRALTTELVKYPDKLESLWKKGLK</sequence>
<organism evidence="1">
    <name type="scientific">marine sediment metagenome</name>
    <dbReference type="NCBI Taxonomy" id="412755"/>
    <lineage>
        <taxon>unclassified sequences</taxon>
        <taxon>metagenomes</taxon>
        <taxon>ecological metagenomes</taxon>
    </lineage>
</organism>
<evidence type="ECO:0000313" key="1">
    <source>
        <dbReference type="EMBL" id="KKN47289.1"/>
    </source>
</evidence>
<dbReference type="AlphaFoldDB" id="A0A0F9QXT8"/>
<protein>
    <submittedName>
        <fullName evidence="1">Uncharacterized protein</fullName>
    </submittedName>
</protein>
<accession>A0A0F9QXT8</accession>
<name>A0A0F9QXT8_9ZZZZ</name>
<dbReference type="EMBL" id="LAZR01001284">
    <property type="protein sequence ID" value="KKN47289.1"/>
    <property type="molecule type" value="Genomic_DNA"/>
</dbReference>